<keyword evidence="3" id="KW-1185">Reference proteome</keyword>
<proteinExistence type="predicted"/>
<gene>
    <name evidence="2" type="ORF">GF068_02075</name>
</gene>
<dbReference type="Gene3D" id="3.40.50.150">
    <property type="entry name" value="Vaccinia Virus protein VP39"/>
    <property type="match status" value="1"/>
</dbReference>
<evidence type="ECO:0000313" key="3">
    <source>
        <dbReference type="Proteomes" id="UP000440224"/>
    </source>
</evidence>
<organism evidence="2 3">
    <name type="scientific">Polyangium spumosum</name>
    <dbReference type="NCBI Taxonomy" id="889282"/>
    <lineage>
        <taxon>Bacteria</taxon>
        <taxon>Pseudomonadati</taxon>
        <taxon>Myxococcota</taxon>
        <taxon>Polyangia</taxon>
        <taxon>Polyangiales</taxon>
        <taxon>Polyangiaceae</taxon>
        <taxon>Polyangium</taxon>
    </lineage>
</organism>
<dbReference type="OrthoDB" id="428497at2"/>
<evidence type="ECO:0000313" key="2">
    <source>
        <dbReference type="EMBL" id="MRG90716.1"/>
    </source>
</evidence>
<keyword evidence="2" id="KW-0808">Transferase</keyword>
<protein>
    <submittedName>
        <fullName evidence="2">Class I SAM-dependent methyltransferase</fullName>
    </submittedName>
</protein>
<name>A0A6N7PIR4_9BACT</name>
<dbReference type="InterPro" id="IPR029063">
    <property type="entry name" value="SAM-dependent_MTases_sf"/>
</dbReference>
<accession>A0A6N7PIR4</accession>
<dbReference type="EMBL" id="WJIE01000001">
    <property type="protein sequence ID" value="MRG90716.1"/>
    <property type="molecule type" value="Genomic_DNA"/>
</dbReference>
<dbReference type="Proteomes" id="UP000440224">
    <property type="component" value="Unassembled WGS sequence"/>
</dbReference>
<evidence type="ECO:0000259" key="1">
    <source>
        <dbReference type="Pfam" id="PF12147"/>
    </source>
</evidence>
<feature type="domain" description="Methyltransferase" evidence="1">
    <location>
        <begin position="59"/>
        <end position="103"/>
    </location>
</feature>
<keyword evidence="2" id="KW-0489">Methyltransferase</keyword>
<dbReference type="GO" id="GO:0008168">
    <property type="term" value="F:methyltransferase activity"/>
    <property type="evidence" value="ECO:0007669"/>
    <property type="project" value="UniProtKB-KW"/>
</dbReference>
<dbReference type="GO" id="GO:0032259">
    <property type="term" value="P:methylation"/>
    <property type="evidence" value="ECO:0007669"/>
    <property type="project" value="UniProtKB-KW"/>
</dbReference>
<dbReference type="SUPFAM" id="SSF53335">
    <property type="entry name" value="S-adenosyl-L-methionine-dependent methyltransferases"/>
    <property type="match status" value="1"/>
</dbReference>
<dbReference type="Pfam" id="PF12147">
    <property type="entry name" value="Methyltransf_20"/>
    <property type="match status" value="1"/>
</dbReference>
<reference evidence="2 3" key="1">
    <citation type="submission" date="2019-10" db="EMBL/GenBank/DDBJ databases">
        <title>A soil myxobacterium in the family Polyangiaceae.</title>
        <authorList>
            <person name="Li Y."/>
            <person name="Wang J."/>
        </authorList>
    </citation>
    <scope>NUCLEOTIDE SEQUENCE [LARGE SCALE GENOMIC DNA]</scope>
    <source>
        <strain evidence="2 3">DSM 14734</strain>
    </source>
</reference>
<comment type="caution">
    <text evidence="2">The sequence shown here is derived from an EMBL/GenBank/DDBJ whole genome shotgun (WGS) entry which is preliminary data.</text>
</comment>
<dbReference type="AlphaFoldDB" id="A0A6N7PIR4"/>
<dbReference type="InterPro" id="IPR022744">
    <property type="entry name" value="MeTrfase_dom_put"/>
</dbReference>
<sequence>MLLGVWEASGALDTAGLRRNSPAQRRFQEVVGPFFWQSPIIHRCFTKPRGYAGDFLMMEDVYRNRPKGETSLGRWMDQWVLDQPGFVAVRNRRDKLATLLRDEWAGGARHVMNVASGSACELASVVETRPFRGITLLDQDQGALFAAVSALGPWVDPGCVRTWSGTVLSLVRARTSLVPGDQDFVYSIGLYDYLSQRFATALTARLWLHVAPGGLLVIGNFNGHNPMRRFIEAAMDWYLVYRDPPELLGLCAGLHDVKGAEVWTDPTGCLHLLVVRKRGVRPGLSVPPRPDSPA</sequence>